<dbReference type="EMBL" id="QNVI01000003">
    <property type="protein sequence ID" value="TDA40475.1"/>
    <property type="molecule type" value="Genomic_DNA"/>
</dbReference>
<dbReference type="Proteomes" id="UP000316080">
    <property type="component" value="Unassembled WGS sequence"/>
</dbReference>
<proteinExistence type="inferred from homology"/>
<evidence type="ECO:0000313" key="5">
    <source>
        <dbReference type="Proteomes" id="UP000317265"/>
    </source>
</evidence>
<evidence type="ECO:0000313" key="3">
    <source>
        <dbReference type="EMBL" id="TDA40475.1"/>
    </source>
</evidence>
<comment type="similarity">
    <text evidence="1">Belongs to the arginase family.</text>
</comment>
<evidence type="ECO:0000313" key="2">
    <source>
        <dbReference type="EMBL" id="RZN57752.1"/>
    </source>
</evidence>
<accession>A0A523BHR7</accession>
<dbReference type="Gene3D" id="3.40.800.10">
    <property type="entry name" value="Ureohydrolase domain"/>
    <property type="match status" value="1"/>
</dbReference>
<protein>
    <recommendedName>
        <fullName evidence="6">Arginase family protein</fullName>
    </recommendedName>
</protein>
<dbReference type="InterPro" id="IPR023696">
    <property type="entry name" value="Ureohydrolase_dom_sf"/>
</dbReference>
<dbReference type="InterPro" id="IPR006035">
    <property type="entry name" value="Ureohydrolase"/>
</dbReference>
<dbReference type="Pfam" id="PF00491">
    <property type="entry name" value="Arginase"/>
    <property type="match status" value="1"/>
</dbReference>
<dbReference type="AlphaFoldDB" id="A0A523BHR7"/>
<reference evidence="3 5" key="1">
    <citation type="journal article" date="2019" name="Nat. Microbiol.">
        <title>Expanding anaerobic alkane metabolism in the domain of Archaea.</title>
        <authorList>
            <person name="Wang Y."/>
            <person name="Wegener G."/>
            <person name="Hou J."/>
            <person name="Wang F."/>
            <person name="Xiao X."/>
        </authorList>
    </citation>
    <scope>NUCLEOTIDE SEQUENCE [LARGE SCALE GENOMIC DNA]</scope>
    <source>
        <strain evidence="3">WYZ-LMO11</strain>
    </source>
</reference>
<comment type="caution">
    <text evidence="3">The sequence shown here is derived from an EMBL/GenBank/DDBJ whole genome shotgun (WGS) entry which is preliminary data.</text>
</comment>
<sequence length="344" mass="39640">MNFKILNGLLDPDERIAYINRKIESCKNNYVNVPFKDPAIGIINKLGKNFELIENEVENWLTPTPSSDFIFMVTVENMVTFIDSNGCKEYADKLMEIVNNNVLPDIPILIGIDHSLSGGVIKAIFKEYGEENIRLIVFDSHFDFILPKIRCGLIHYDLENNPNTKFSPYDPYIYNRPNSYNADSFLYYLLEYLPPENIFIIGVNDYPSKTAEEIDDIRVRKYVEFYKTIEEAGVHIIKKEDVEKNWDNVCQIISNTNLPYTYVSIDVDVCANTSIKGARFLDYMGISHRDLYGLISCIKKSKIIGIDIMEFDVYNAGAKIFGKIDRTYDIMSEILNKLIDKCLI</sequence>
<evidence type="ECO:0008006" key="6">
    <source>
        <dbReference type="Google" id="ProtNLM"/>
    </source>
</evidence>
<evidence type="ECO:0000313" key="4">
    <source>
        <dbReference type="Proteomes" id="UP000316080"/>
    </source>
</evidence>
<dbReference type="SUPFAM" id="SSF52768">
    <property type="entry name" value="Arginase/deacetylase"/>
    <property type="match status" value="1"/>
</dbReference>
<gene>
    <name evidence="3" type="ORF">DSO09_00460</name>
    <name evidence="2" type="ORF">EF809_00490</name>
</gene>
<dbReference type="Proteomes" id="UP000317265">
    <property type="component" value="Unassembled WGS sequence"/>
</dbReference>
<dbReference type="GO" id="GO:0046872">
    <property type="term" value="F:metal ion binding"/>
    <property type="evidence" value="ECO:0007669"/>
    <property type="project" value="InterPro"/>
</dbReference>
<dbReference type="EMBL" id="RXIH01000002">
    <property type="protein sequence ID" value="RZN57752.1"/>
    <property type="molecule type" value="Genomic_DNA"/>
</dbReference>
<organism evidence="3 5">
    <name type="scientific">Thermoproteota archaeon</name>
    <dbReference type="NCBI Taxonomy" id="2056631"/>
    <lineage>
        <taxon>Archaea</taxon>
        <taxon>Thermoproteota</taxon>
    </lineage>
</organism>
<name>A0A523BHR7_9CREN</name>
<evidence type="ECO:0000256" key="1">
    <source>
        <dbReference type="PROSITE-ProRule" id="PRU00742"/>
    </source>
</evidence>
<dbReference type="PROSITE" id="PS51409">
    <property type="entry name" value="ARGINASE_2"/>
    <property type="match status" value="1"/>
</dbReference>
<reference evidence="2 4" key="2">
    <citation type="journal article" date="2019" name="Nat. Microbiol.">
        <title>Wide diversity of methane and short-chain alkane metabolisms in uncultured archaea.</title>
        <authorList>
            <person name="Borrel G."/>
            <person name="Adam P.S."/>
            <person name="McKay L.J."/>
            <person name="Chen L.X."/>
            <person name="Sierra-Garcia I.N."/>
            <person name="Sieber C.M."/>
            <person name="Letourneur Q."/>
            <person name="Ghozlane A."/>
            <person name="Andersen G.L."/>
            <person name="Li W.J."/>
            <person name="Hallam S.J."/>
            <person name="Muyzer G."/>
            <person name="de Oliveira V.M."/>
            <person name="Inskeep W.P."/>
            <person name="Banfield J.F."/>
            <person name="Gribaldo S."/>
        </authorList>
    </citation>
    <scope>NUCLEOTIDE SEQUENCE [LARGE SCALE GENOMIC DNA]</scope>
    <source>
        <strain evidence="2">Verst-YHS</strain>
    </source>
</reference>